<dbReference type="Gene3D" id="3.30.360.10">
    <property type="entry name" value="Dihydrodipicolinate Reductase, domain 2"/>
    <property type="match status" value="1"/>
</dbReference>
<dbReference type="InterPro" id="IPR036291">
    <property type="entry name" value="NAD(P)-bd_dom_sf"/>
</dbReference>
<comment type="caution">
    <text evidence="2">The sequence shown here is derived from an EMBL/GenBank/DDBJ whole genome shotgun (WGS) entry which is preliminary data.</text>
</comment>
<dbReference type="EMBL" id="BAAAYK010000038">
    <property type="protein sequence ID" value="GAA3359464.1"/>
    <property type="molecule type" value="Genomic_DNA"/>
</dbReference>
<dbReference type="Proteomes" id="UP001500483">
    <property type="component" value="Unassembled WGS sequence"/>
</dbReference>
<protein>
    <recommendedName>
        <fullName evidence="1">Gfo/Idh/MocA-like oxidoreductase N-terminal domain-containing protein</fullName>
    </recommendedName>
</protein>
<organism evidence="2 3">
    <name type="scientific">Saccharopolyspora gregorii</name>
    <dbReference type="NCBI Taxonomy" id="33914"/>
    <lineage>
        <taxon>Bacteria</taxon>
        <taxon>Bacillati</taxon>
        <taxon>Actinomycetota</taxon>
        <taxon>Actinomycetes</taxon>
        <taxon>Pseudonocardiales</taxon>
        <taxon>Pseudonocardiaceae</taxon>
        <taxon>Saccharopolyspora</taxon>
    </lineage>
</organism>
<proteinExistence type="predicted"/>
<dbReference type="Pfam" id="PF01408">
    <property type="entry name" value="GFO_IDH_MocA"/>
    <property type="match status" value="1"/>
</dbReference>
<evidence type="ECO:0000259" key="1">
    <source>
        <dbReference type="Pfam" id="PF01408"/>
    </source>
</evidence>
<dbReference type="Gene3D" id="3.40.50.720">
    <property type="entry name" value="NAD(P)-binding Rossmann-like Domain"/>
    <property type="match status" value="1"/>
</dbReference>
<gene>
    <name evidence="2" type="ORF">GCM10020366_35580</name>
</gene>
<evidence type="ECO:0000313" key="2">
    <source>
        <dbReference type="EMBL" id="GAA3359464.1"/>
    </source>
</evidence>
<evidence type="ECO:0000313" key="3">
    <source>
        <dbReference type="Proteomes" id="UP001500483"/>
    </source>
</evidence>
<feature type="domain" description="Gfo/Idh/MocA-like oxidoreductase N-terminal" evidence="1">
    <location>
        <begin position="4"/>
        <end position="126"/>
    </location>
</feature>
<dbReference type="InterPro" id="IPR000683">
    <property type="entry name" value="Gfo/Idh/MocA-like_OxRdtase_N"/>
</dbReference>
<dbReference type="RefSeq" id="WP_344927962.1">
    <property type="nucleotide sequence ID" value="NZ_BAAAYK010000038.1"/>
</dbReference>
<sequence>MLHSLVVGLGRAGAGLHLRVLARARELDRDPFHPGAIIACDPAPAARRVPPGVTAAESVRAAAELVPPGRTVVHLCTPPTGRTELLRELAELGFRRIIVEKPVAPDLTSLAEVERLRTAHGLRLAVVAHWLDAELTRRLADLVQRGPLGRLREISFRQHKPRFTHSTATGGHPTAFDVEVPHSLGVALRLAGPAELVDADCADMRCGDVVLPGMGGARLALCHVGGVRTAIDSDLTAPVRERRVELAFEHGSAVGHYPLSDQDHHAQLAVHGPEEQCSVFPDDALTEFTLRAYRRFKAIGPEPEPAATGHFAIHRDVVRLLWAAKQHCRDRTGPARQRRRTADHAG</sequence>
<name>A0ABP6RVP1_9PSEU</name>
<reference evidence="3" key="1">
    <citation type="journal article" date="2019" name="Int. J. Syst. Evol. Microbiol.">
        <title>The Global Catalogue of Microorganisms (GCM) 10K type strain sequencing project: providing services to taxonomists for standard genome sequencing and annotation.</title>
        <authorList>
            <consortium name="The Broad Institute Genomics Platform"/>
            <consortium name="The Broad Institute Genome Sequencing Center for Infectious Disease"/>
            <person name="Wu L."/>
            <person name="Ma J."/>
        </authorList>
    </citation>
    <scope>NUCLEOTIDE SEQUENCE [LARGE SCALE GENOMIC DNA]</scope>
    <source>
        <strain evidence="3">JCM 9687</strain>
    </source>
</reference>
<accession>A0ABP6RVP1</accession>
<dbReference type="SUPFAM" id="SSF51735">
    <property type="entry name" value="NAD(P)-binding Rossmann-fold domains"/>
    <property type="match status" value="1"/>
</dbReference>
<keyword evidence="3" id="KW-1185">Reference proteome</keyword>